<proteinExistence type="predicted"/>
<evidence type="ECO:0000313" key="2">
    <source>
        <dbReference type="Proteomes" id="UP000178303"/>
    </source>
</evidence>
<dbReference type="AlphaFoldDB" id="A0A1F8DLC3"/>
<sequence length="65" mass="7363">MAGGIGTIMKCPTPEDAYQTWKVQHDVTKKIAWVFLDELEPENTPVDERKKLEHLPLGSWAGKDL</sequence>
<accession>A0A1F8DLC3</accession>
<protein>
    <submittedName>
        <fullName evidence="1">Uncharacterized protein</fullName>
    </submittedName>
</protein>
<organism evidence="1 2">
    <name type="scientific">Candidatus Wolfebacteria bacterium GWA1_42_9</name>
    <dbReference type="NCBI Taxonomy" id="1802553"/>
    <lineage>
        <taxon>Bacteria</taxon>
        <taxon>Candidatus Wolfeibacteriota</taxon>
    </lineage>
</organism>
<gene>
    <name evidence="1" type="ORF">A2108_01595</name>
</gene>
<dbReference type="EMBL" id="MGIN01000023">
    <property type="protein sequence ID" value="OGM89410.1"/>
    <property type="molecule type" value="Genomic_DNA"/>
</dbReference>
<reference evidence="1 2" key="1">
    <citation type="journal article" date="2016" name="Nat. Commun.">
        <title>Thousands of microbial genomes shed light on interconnected biogeochemical processes in an aquifer system.</title>
        <authorList>
            <person name="Anantharaman K."/>
            <person name="Brown C.T."/>
            <person name="Hug L.A."/>
            <person name="Sharon I."/>
            <person name="Castelle C.J."/>
            <person name="Probst A.J."/>
            <person name="Thomas B.C."/>
            <person name="Singh A."/>
            <person name="Wilkins M.J."/>
            <person name="Karaoz U."/>
            <person name="Brodie E.L."/>
            <person name="Williams K.H."/>
            <person name="Hubbard S.S."/>
            <person name="Banfield J.F."/>
        </authorList>
    </citation>
    <scope>NUCLEOTIDE SEQUENCE [LARGE SCALE GENOMIC DNA]</scope>
</reference>
<name>A0A1F8DLC3_9BACT</name>
<comment type="caution">
    <text evidence="1">The sequence shown here is derived from an EMBL/GenBank/DDBJ whole genome shotgun (WGS) entry which is preliminary data.</text>
</comment>
<dbReference type="Proteomes" id="UP000178303">
    <property type="component" value="Unassembled WGS sequence"/>
</dbReference>
<evidence type="ECO:0000313" key="1">
    <source>
        <dbReference type="EMBL" id="OGM89410.1"/>
    </source>
</evidence>